<protein>
    <recommendedName>
        <fullName evidence="18">Voltage-dependent L-type calcium channel subunit alpha</fullName>
    </recommendedName>
</protein>
<dbReference type="GO" id="GO:0008331">
    <property type="term" value="F:high voltage-gated calcium channel activity"/>
    <property type="evidence" value="ECO:0007669"/>
    <property type="project" value="TreeGrafter"/>
</dbReference>
<proteinExistence type="inferred from homology"/>
<dbReference type="InterPro" id="IPR014873">
    <property type="entry name" value="VDCC_a1su_IQ"/>
</dbReference>
<feature type="binding site" evidence="16">
    <location>
        <position position="1752"/>
    </location>
    <ligand>
        <name>Ca(2+)</name>
        <dbReference type="ChEBI" id="CHEBI:29108"/>
    </ligand>
</feature>
<evidence type="ECO:0000256" key="5">
    <source>
        <dbReference type="ARBA" id="ARBA00022692"/>
    </source>
</evidence>
<dbReference type="Pfam" id="PF00520">
    <property type="entry name" value="Ion_trans"/>
    <property type="match status" value="4"/>
</dbReference>
<keyword evidence="4 18" id="KW-0107">Calcium channel</keyword>
<keyword evidence="13" id="KW-1015">Disulfide bond</keyword>
<dbReference type="GO" id="GO:0007154">
    <property type="term" value="P:cell communication"/>
    <property type="evidence" value="ECO:0007669"/>
    <property type="project" value="UniProtKB-ARBA"/>
</dbReference>
<evidence type="ECO:0000256" key="7">
    <source>
        <dbReference type="ARBA" id="ARBA00022737"/>
    </source>
</evidence>
<keyword evidence="3 18" id="KW-0109">Calcium transport</keyword>
<evidence type="ECO:0000256" key="2">
    <source>
        <dbReference type="ARBA" id="ARBA00022448"/>
    </source>
</evidence>
<feature type="region of interest" description="Disordered" evidence="20">
    <location>
        <begin position="1408"/>
        <end position="1483"/>
    </location>
</feature>
<keyword evidence="11" id="KW-0406">Ion transport</keyword>
<feature type="compositionally biased region" description="Acidic residues" evidence="20">
    <location>
        <begin position="1103"/>
        <end position="1112"/>
    </location>
</feature>
<feature type="coiled-coil region" evidence="19">
    <location>
        <begin position="577"/>
        <end position="611"/>
    </location>
</feature>
<keyword evidence="19" id="KW-0175">Coiled coil</keyword>
<keyword evidence="5 21" id="KW-0812">Transmembrane</keyword>
<dbReference type="Gene3D" id="6.10.250.2500">
    <property type="match status" value="1"/>
</dbReference>
<feature type="transmembrane region" description="Helical" evidence="21">
    <location>
        <begin position="1038"/>
        <end position="1060"/>
    </location>
</feature>
<dbReference type="GO" id="GO:0042391">
    <property type="term" value="P:regulation of membrane potential"/>
    <property type="evidence" value="ECO:0007669"/>
    <property type="project" value="UniProtKB-ARBA"/>
</dbReference>
<dbReference type="Proteomes" id="UP001274896">
    <property type="component" value="Unassembled WGS sequence"/>
</dbReference>
<evidence type="ECO:0000256" key="10">
    <source>
        <dbReference type="ARBA" id="ARBA00022989"/>
    </source>
</evidence>
<keyword evidence="24" id="KW-1185">Reference proteome</keyword>
<dbReference type="PROSITE" id="PS50878">
    <property type="entry name" value="RT_POL"/>
    <property type="match status" value="1"/>
</dbReference>
<dbReference type="EMBL" id="JAUCMX010000007">
    <property type="protein sequence ID" value="KAK3540496.1"/>
    <property type="molecule type" value="Genomic_DNA"/>
</dbReference>
<dbReference type="GO" id="GO:0046872">
    <property type="term" value="F:metal ion binding"/>
    <property type="evidence" value="ECO:0007669"/>
    <property type="project" value="UniProtKB-KW"/>
</dbReference>
<dbReference type="InterPro" id="IPR027359">
    <property type="entry name" value="Volt_channel_dom_sf"/>
</dbReference>
<keyword evidence="17" id="KW-0325">Glycoprotein</keyword>
<evidence type="ECO:0000256" key="14">
    <source>
        <dbReference type="ARBA" id="ARBA00023303"/>
    </source>
</evidence>
<evidence type="ECO:0000256" key="11">
    <source>
        <dbReference type="ARBA" id="ARBA00023065"/>
    </source>
</evidence>
<feature type="transmembrane region" description="Helical" evidence="21">
    <location>
        <begin position="1207"/>
        <end position="1230"/>
    </location>
</feature>
<keyword evidence="10 21" id="KW-1133">Transmembrane helix</keyword>
<dbReference type="GO" id="GO:0098703">
    <property type="term" value="P:calcium ion import across plasma membrane"/>
    <property type="evidence" value="ECO:0007669"/>
    <property type="project" value="TreeGrafter"/>
</dbReference>
<feature type="transmembrane region" description="Helical" evidence="21">
    <location>
        <begin position="1574"/>
        <end position="1596"/>
    </location>
</feature>
<comment type="caution">
    <text evidence="23">The sequence shown here is derived from an EMBL/GenBank/DDBJ whole genome shotgun (WGS) entry which is preliminary data.</text>
</comment>
<evidence type="ECO:0000256" key="16">
    <source>
        <dbReference type="PIRSR" id="PIRSR602077-1"/>
    </source>
</evidence>
<feature type="binding site" evidence="16">
    <location>
        <position position="1351"/>
    </location>
    <ligand>
        <name>Ca(2+)</name>
        <dbReference type="ChEBI" id="CHEBI:29108"/>
    </ligand>
</feature>
<dbReference type="GO" id="GO:0005891">
    <property type="term" value="C:voltage-gated calcium channel complex"/>
    <property type="evidence" value="ECO:0007669"/>
    <property type="project" value="InterPro"/>
</dbReference>
<dbReference type="PRINTS" id="PR00167">
    <property type="entry name" value="CACHANNEL"/>
</dbReference>
<keyword evidence="9 18" id="KW-0851">Voltage-gated channel</keyword>
<evidence type="ECO:0000256" key="3">
    <source>
        <dbReference type="ARBA" id="ARBA00022568"/>
    </source>
</evidence>
<evidence type="ECO:0000256" key="4">
    <source>
        <dbReference type="ARBA" id="ARBA00022673"/>
    </source>
</evidence>
<dbReference type="Pfam" id="PF16905">
    <property type="entry name" value="GPHH"/>
    <property type="match status" value="1"/>
</dbReference>
<dbReference type="Pfam" id="PF16885">
    <property type="entry name" value="CAC1F_C"/>
    <property type="match status" value="1"/>
</dbReference>
<evidence type="ECO:0000256" key="21">
    <source>
        <dbReference type="SAM" id="Phobius"/>
    </source>
</evidence>
<gene>
    <name evidence="23" type="ORF">QTP70_032458</name>
</gene>
<evidence type="ECO:0000256" key="9">
    <source>
        <dbReference type="ARBA" id="ARBA00022882"/>
    </source>
</evidence>
<dbReference type="InterPro" id="IPR050599">
    <property type="entry name" value="VDCC_alpha-1_subunit"/>
</dbReference>
<evidence type="ECO:0000313" key="24">
    <source>
        <dbReference type="Proteomes" id="UP001274896"/>
    </source>
</evidence>
<evidence type="ECO:0000256" key="18">
    <source>
        <dbReference type="RuleBase" id="RU003808"/>
    </source>
</evidence>
<evidence type="ECO:0000313" key="23">
    <source>
        <dbReference type="EMBL" id="KAK3540496.1"/>
    </source>
</evidence>
<dbReference type="InterPro" id="IPR002077">
    <property type="entry name" value="VDCCAlpha1"/>
</dbReference>
<dbReference type="InterPro" id="IPR043502">
    <property type="entry name" value="DNA/RNA_pol_sf"/>
</dbReference>
<comment type="function">
    <text evidence="18">Voltage-sensitive calcium channels (VSCC) mediate the entry of calcium ions into excitable cells and are also involved in a variety of calcium-dependent processes, including muscle contraction, hormone or neurotransmitter release, gene expression, cell motility, cell division and cell death.</text>
</comment>
<feature type="binding site" evidence="16">
    <location>
        <position position="1019"/>
    </location>
    <ligand>
        <name>Ca(2+)</name>
        <dbReference type="ChEBI" id="CHEBI:29108"/>
    </ligand>
</feature>
<evidence type="ECO:0000256" key="20">
    <source>
        <dbReference type="SAM" id="MobiDB-lite"/>
    </source>
</evidence>
<feature type="transmembrane region" description="Helical" evidence="21">
    <location>
        <begin position="1780"/>
        <end position="1806"/>
    </location>
</feature>
<keyword evidence="14" id="KW-0407">Ion channel</keyword>
<feature type="glycosylation site" description="N-linked (GlcNAc...) asparagine" evidence="17">
    <location>
        <position position="984"/>
    </location>
</feature>
<dbReference type="SUPFAM" id="SSF81324">
    <property type="entry name" value="Voltage-gated potassium channels"/>
    <property type="match status" value="4"/>
</dbReference>
<evidence type="ECO:0000259" key="22">
    <source>
        <dbReference type="PROSITE" id="PS50878"/>
    </source>
</evidence>
<feature type="compositionally biased region" description="Polar residues" evidence="20">
    <location>
        <begin position="1120"/>
        <end position="1134"/>
    </location>
</feature>
<evidence type="ECO:0000256" key="13">
    <source>
        <dbReference type="ARBA" id="ARBA00023157"/>
    </source>
</evidence>
<feature type="region of interest" description="Disordered" evidence="20">
    <location>
        <begin position="1103"/>
        <end position="1135"/>
    </location>
</feature>
<accession>A0AAE0V7X8</accession>
<dbReference type="Gene3D" id="1.10.287.70">
    <property type="match status" value="4"/>
</dbReference>
<dbReference type="Gene3D" id="3.60.10.10">
    <property type="entry name" value="Endonuclease/exonuclease/phosphatase"/>
    <property type="match status" value="1"/>
</dbReference>
<dbReference type="InterPro" id="IPR031649">
    <property type="entry name" value="GPHH_dom"/>
</dbReference>
<feature type="transmembrane region" description="Helical" evidence="21">
    <location>
        <begin position="1655"/>
        <end position="1688"/>
    </location>
</feature>
<dbReference type="InterPro" id="IPR031688">
    <property type="entry name" value="CAC1F_C"/>
</dbReference>
<dbReference type="FunFam" id="1.10.287.70:FF:000021">
    <property type="entry name" value="Voltage-dependent L-type calcium channel subunit alpha"/>
    <property type="match status" value="1"/>
</dbReference>
<comment type="similarity">
    <text evidence="18">Belongs to the calcium channel alpha-1 subunit (TC 1.A.1.11) family.</text>
</comment>
<evidence type="ECO:0000256" key="1">
    <source>
        <dbReference type="ARBA" id="ARBA00004141"/>
    </source>
</evidence>
<dbReference type="PRINTS" id="PR01630">
    <property type="entry name" value="LVDCCALPHA1"/>
</dbReference>
<feature type="transmembrane region" description="Helical" evidence="21">
    <location>
        <begin position="1890"/>
        <end position="1910"/>
    </location>
</feature>
<feature type="region of interest" description="Disordered" evidence="20">
    <location>
        <begin position="244"/>
        <end position="282"/>
    </location>
</feature>
<evidence type="ECO:0000256" key="6">
    <source>
        <dbReference type="ARBA" id="ARBA00022723"/>
    </source>
</evidence>
<feature type="transmembrane region" description="Helical" evidence="21">
    <location>
        <begin position="854"/>
        <end position="873"/>
    </location>
</feature>
<feature type="transmembrane region" description="Helical" evidence="21">
    <location>
        <begin position="1376"/>
        <end position="1398"/>
    </location>
</feature>
<feature type="domain" description="Reverse transcriptase" evidence="22">
    <location>
        <begin position="1"/>
        <end position="74"/>
    </location>
</feature>
<dbReference type="Pfam" id="PF08763">
    <property type="entry name" value="Ca_chan_IQ"/>
    <property type="match status" value="1"/>
</dbReference>
<organism evidence="23 24">
    <name type="scientific">Hemibagrus guttatus</name>
    <dbReference type="NCBI Taxonomy" id="175788"/>
    <lineage>
        <taxon>Eukaryota</taxon>
        <taxon>Metazoa</taxon>
        <taxon>Chordata</taxon>
        <taxon>Craniata</taxon>
        <taxon>Vertebrata</taxon>
        <taxon>Euteleostomi</taxon>
        <taxon>Actinopterygii</taxon>
        <taxon>Neopterygii</taxon>
        <taxon>Teleostei</taxon>
        <taxon>Ostariophysi</taxon>
        <taxon>Siluriformes</taxon>
        <taxon>Bagridae</taxon>
        <taxon>Hemibagrus</taxon>
    </lineage>
</organism>
<dbReference type="FunFam" id="1.20.120.350:FF:000001">
    <property type="entry name" value="Voltage-dependent L-type calcium channel subunit alpha"/>
    <property type="match status" value="1"/>
</dbReference>
<name>A0AAE0V7X8_9TELE</name>
<keyword evidence="2" id="KW-0813">Transport</keyword>
<feature type="transmembrane region" description="Helical" evidence="21">
    <location>
        <begin position="1608"/>
        <end position="1634"/>
    </location>
</feature>
<dbReference type="Gene3D" id="1.20.120.350">
    <property type="entry name" value="Voltage-gated potassium channels. Chain C"/>
    <property type="match status" value="5"/>
</dbReference>
<evidence type="ECO:0000256" key="15">
    <source>
        <dbReference type="ARBA" id="ARBA00036634"/>
    </source>
</evidence>
<dbReference type="InterPro" id="IPR005821">
    <property type="entry name" value="Ion_trans_dom"/>
</dbReference>
<keyword evidence="12 21" id="KW-0472">Membrane</keyword>
<feature type="transmembrane region" description="Helical" evidence="21">
    <location>
        <begin position="926"/>
        <end position="949"/>
    </location>
</feature>
<feature type="transmembrane region" description="Helical" evidence="21">
    <location>
        <begin position="1005"/>
        <end position="1026"/>
    </location>
</feature>
<evidence type="ECO:0000256" key="17">
    <source>
        <dbReference type="PIRSR" id="PIRSR602077-3"/>
    </source>
</evidence>
<dbReference type="SMART" id="SM01062">
    <property type="entry name" value="Ca_chan_IQ"/>
    <property type="match status" value="1"/>
</dbReference>
<dbReference type="InterPro" id="IPR000477">
    <property type="entry name" value="RT_dom"/>
</dbReference>
<comment type="subcellular location">
    <subcellularLocation>
        <location evidence="1 18">Membrane</location>
        <topology evidence="1 18">Multi-pass membrane protein</topology>
    </subcellularLocation>
</comment>
<feature type="compositionally biased region" description="Basic and acidic residues" evidence="20">
    <location>
        <begin position="1427"/>
        <end position="1447"/>
    </location>
</feature>
<sequence>MMFADDLVICSESREQVEENLERWRFALERRGMKVSRSKTEYMSVNEREGSGTVRLQGEEVKKVQEFKYLGSTVQSNGECGKEVKKRVQAGWNGWRKVSGVLCDRKISARIKGKVYRTVVRPAMLYGLETVSLRKRQESELEVAELKMLRFSLGVTRLDRIRNEYIRGTAHVGNMGDKVRETRLRWFGHVQRRERASYAISTRAPSSGDAPPLWSESPSLSRQSLPQSGALSWQAAITAARNARADGTQTISTSDSAPIGSLSQRKRQQYAKSKKQGSATNSRPPRALFCLTLNNPIRRACISLVEWKPFDIFILLSIFANCVALAIYIPFPEDDSNSTNQDLLTCEFKGYVGCELEEKERFWSELDEVMESIPTGERVVIGADFNGHVGEGNTGDEEVMGKFGVKERNLEGQMVLDFAKRMDMGVVNTYFQKREEHRVTYKSGGRRTQVDYILCRRGNLKEISDCKVVVGESVARQHRMVVCRMTLMVCKKKRPEIEKKTKWWKLKKEECCEEFRQKLRQALGGQVVLPDDWETTAEVIRETGRKVLGVSSGRRKEDKETWWWNEEVQDSIQRKRLAKKKWDMDRTEENRQEYKELQRRVKREVSKAKQKAYDELYTRLDTREGEKDLYRLARQRDRDGKDVQQKVDKIRKDEVRKALKRMKSGKAVGPDDIPVVVWKCLGEAAVEFLASLFNRVLEIERMPEEWRRNLEKAYDRVPREELWYCMRKSGVAEKYVRVVQDMYERSRTVVRCAVVMDQLSEEVRQESPWTMMFADDIVICSESREQVEENLERWRFALERRGMKVSRIQSNGECGKEETVEYAFLIIFTIETFLKIIAYGLVMHQNSYVRNGWNMLDFIIVIVGLFSVVLELMTKEGDSGQSGGKPGGFDVKALRAFRVLRPLRLVSGVPSLQVVLNSIIKAMVPLLHIALLVLFVIIIYAIIGLELFIGKMHATCYMNGTRTLAEEDPRPCTLSGHGRHCTVNGTTCRDGWQGPNNGITNFDNFLFAMLTVFQCITMEGWTEVLYWMNDAMGYELPWVYFVSLVIFGSFFVLNLVLGVLSGEFSKEREKAKARGDFQKLREKQQLEEDLKGYLDWITQAEDIDPENDEDGDQEGKRNPSMPTSETESVNTDSPNGDDDKICCCGPVCRSWRRWNRFCRRKCRAAVKSTAFYWLVIVLVFLNTLTISSEHYNQPVWLTEVQEVANKVLLAMFTCEMLIKMYSLGLQAYFVSLFNRFDCFVVCGGIVETILVELEIMSPLGISVFRCVRLLRIFKVTRHWASLSNLVASLLNSMKSIASLLLLLFLFIIIFSLLGMQLFGGKFNFDETLPKRSTFDNFPQALLTVFQILTGEDWNAVMYDGIMAYGGPSSSGMMVCIYFIILFICGNYILLNVFLAIAVDNLADAESLNTAQKEQEEENRRKKRARKGSMDKKEEDKGAEDGETKGALEEDTADEEREAVNSTDVEEDTDVPSEPRPQRLSDFSLKEKVQPIPEGSAFFIFSHTNPFRMGCYRLINHQIFTNITLVFIMLSSFSLAAEDPIRSLSARNTILGYFDYAFTAIFTVEILLKVLGYADYVFTSIFTFEIVLKMTAYGAFLHKGAFCRNYFNLLDLLVVGVSLVSFGIQSSAISVVKILRVLRVLRPLRAINRAKGLKHVVQCVFVAIRTIGNIMIVTTLLQFMFACIGVQLFKGKFYRCSDEAKLNKEECQGTFIQYNIGDNALPQVQLRKWNNSDFNFDNVLNAMMALFTVSTFEGWPTLLYKAIDSNRENMGPIYNYRIEVSIFFIIYIIIIAFFMMNIFVGFVIVTFQEQGEKEYKNCELDKNQRQCVEYALKARPLRRYIPKNHYQYKFWYVVNSTGFEYIMFILIILNTLCLAVQHHGQSHRFNYAMDILNMMFTGVFTVEMILKLIAFKPRGYFGDAWNVFDALVVIGSVVHIILSQVDVSTDNTEDSGRISITFFRLFRVMRLVKLLSRGEGIRTLLWTFIKSFQALPYVALLIAMLFFIYAVIGMQVFGKIAMEDGSHINRNNNFQTFPQAVLLLFRCATGEAWQEIMLACMPGKLCDSESEITPGEERSCGNGFAIIYFISFYMLCAFLQFTNLFQIINLFVAVIMDNFDYLTRDWSILGPHHLDEFKRIWSEYDPEAKGRIKHLDVVTLLRRIQPPLGFGKLCPHRVACKRLVAMNMPLNSDGTVMFNATLFALVRTALKIKTEGNLEQANEELRAVIKKIWKRTSSKLLDQVVPPAGDDEVTVGKFYATFLIQDYFRKFKKRKELGLVGRHPASHNTAIALQAGLRTLHDIGPEIRRAISCDLQDEDLVDFNPDEEEDIYRRNGGLFGNHVNHVNGDHRGSSTSTNVTQRPLHVPPLPFYVQVEPPPQPLYAQNRPYSNPNLYFKSPKSSNSNLNNANVPCMPVLTNGGQYCPPTDRPARSRVSSLGSYLNLRSDAESQRKSHFKRSDSTAGFYPTICRQTSVHGDVSDDDKASVEYYSGEEFQEDDLMLAGDRRSYREYQDTVSSLESNPPHEIQDPECFNDDDEQPICQEPKKSPMRRLLPSTPQAPHRPSFNFECLCRQRSQDESPHSPSFHQHTALPLQLMQHQVLAVAGLDSSRARLSPTCSSHSWSTPPDTPPSYTPLIQVDWHGAPPSASSTPALARRSSWYTQKGHDWSPKSVTPTSSLLQIPPAYSSQYLQQRGSAHSLVEAVLISEGLGKYAKDPNFVAAAKHEIADACEMTIDEMESAASNLLNGSLGNCMGSDGTGTPQSIMGHSLHNYSDEETETNSKYEEDLTDEIICISNL</sequence>
<evidence type="ECO:0000256" key="12">
    <source>
        <dbReference type="ARBA" id="ARBA00023136"/>
    </source>
</evidence>
<feature type="transmembrane region" description="Helical" evidence="21">
    <location>
        <begin position="1169"/>
        <end position="1187"/>
    </location>
</feature>
<feature type="transmembrane region" description="Helical" evidence="21">
    <location>
        <begin position="1860"/>
        <end position="1878"/>
    </location>
</feature>
<reference evidence="23" key="1">
    <citation type="submission" date="2023-06" db="EMBL/GenBank/DDBJ databases">
        <title>Male Hemibagrus guttatus genome.</title>
        <authorList>
            <person name="Bian C."/>
        </authorList>
    </citation>
    <scope>NUCLEOTIDE SEQUENCE</scope>
    <source>
        <strain evidence="23">Male_cb2023</strain>
        <tissue evidence="23">Muscle</tissue>
    </source>
</reference>
<dbReference type="FunFam" id="1.10.238.10:FF:000063">
    <property type="entry name" value="Voltage-dependent N-type calcium channel subunit alpha"/>
    <property type="match status" value="1"/>
</dbReference>
<dbReference type="FunFam" id="1.20.120.350:FF:000051">
    <property type="entry name" value="Voltage-dependent L-type calcium channel subunit alpha"/>
    <property type="match status" value="1"/>
</dbReference>
<feature type="compositionally biased region" description="Polar residues" evidence="20">
    <location>
        <begin position="247"/>
        <end position="256"/>
    </location>
</feature>
<keyword evidence="6 16" id="KW-0479">Metal-binding</keyword>
<feature type="transmembrane region" description="Helical" evidence="21">
    <location>
        <begin position="822"/>
        <end position="842"/>
    </location>
</feature>
<dbReference type="GO" id="GO:0023052">
    <property type="term" value="P:signaling"/>
    <property type="evidence" value="ECO:0007669"/>
    <property type="project" value="UniProtKB-ARBA"/>
</dbReference>
<dbReference type="FunFam" id="1.20.120.350:FF:000020">
    <property type="entry name" value="Voltage-dependent L-type calcium channel subunit alpha"/>
    <property type="match status" value="1"/>
</dbReference>
<dbReference type="Gene3D" id="6.10.250.2180">
    <property type="match status" value="1"/>
</dbReference>
<keyword evidence="7" id="KW-0677">Repeat</keyword>
<keyword evidence="8 16" id="KW-0106">Calcium</keyword>
<dbReference type="InterPro" id="IPR005446">
    <property type="entry name" value="VDCC_L_a1su"/>
</dbReference>
<feature type="region of interest" description="Disordered" evidence="20">
    <location>
        <begin position="198"/>
        <end position="222"/>
    </location>
</feature>
<feature type="region of interest" description="Disordered" evidence="20">
    <location>
        <begin position="2511"/>
        <end position="2531"/>
    </location>
</feature>
<feature type="transmembrane region" description="Helical" evidence="21">
    <location>
        <begin position="1299"/>
        <end position="1319"/>
    </location>
</feature>
<feature type="compositionally biased region" description="Basic residues" evidence="20">
    <location>
        <begin position="264"/>
        <end position="275"/>
    </location>
</feature>
<dbReference type="FunFam" id="1.20.120.350:FF:000062">
    <property type="entry name" value="Voltage-dependent L-type calcium channel subunit alpha"/>
    <property type="match status" value="1"/>
</dbReference>
<dbReference type="FunFam" id="1.10.287.70:FF:000009">
    <property type="entry name" value="Voltage-dependent L-type calcium channel subunit alpha"/>
    <property type="match status" value="1"/>
</dbReference>
<feature type="transmembrane region" description="Helical" evidence="21">
    <location>
        <begin position="2081"/>
        <end position="2111"/>
    </location>
</feature>
<dbReference type="SUPFAM" id="SSF56219">
    <property type="entry name" value="DNase I-like"/>
    <property type="match status" value="1"/>
</dbReference>
<evidence type="ECO:0000256" key="8">
    <source>
        <dbReference type="ARBA" id="ARBA00022837"/>
    </source>
</evidence>
<feature type="transmembrane region" description="Helical" evidence="21">
    <location>
        <begin position="1548"/>
        <end position="1567"/>
    </location>
</feature>
<feature type="transmembrane region" description="Helical" evidence="21">
    <location>
        <begin position="1989"/>
        <end position="2007"/>
    </location>
</feature>
<dbReference type="PANTHER" id="PTHR45628">
    <property type="entry name" value="VOLTAGE-DEPENDENT CALCIUM CHANNEL TYPE A SUBUNIT ALPHA-1"/>
    <property type="match status" value="1"/>
</dbReference>
<feature type="transmembrane region" description="Helical" evidence="21">
    <location>
        <begin position="1518"/>
        <end position="1536"/>
    </location>
</feature>
<dbReference type="PANTHER" id="PTHR45628:SF11">
    <property type="entry name" value="VOLTAGE-DEPENDENT L-TYPE CALCIUM CHANNEL SUBUNIT ALPHA-1D"/>
    <property type="match status" value="1"/>
</dbReference>
<comment type="catalytic activity">
    <reaction evidence="15">
        <text>Ca(2+)(in) = Ca(2+)(out)</text>
        <dbReference type="Rhea" id="RHEA:29671"/>
        <dbReference type="ChEBI" id="CHEBI:29108"/>
    </reaction>
</comment>
<dbReference type="Pfam" id="PF00078">
    <property type="entry name" value="RVT_1"/>
    <property type="match status" value="1"/>
</dbReference>
<evidence type="ECO:0000256" key="19">
    <source>
        <dbReference type="SAM" id="Coils"/>
    </source>
</evidence>
<dbReference type="SUPFAM" id="SSF56672">
    <property type="entry name" value="DNA/RNA polymerases"/>
    <property type="match status" value="1"/>
</dbReference>
<dbReference type="InterPro" id="IPR036691">
    <property type="entry name" value="Endo/exonu/phosph_ase_sf"/>
</dbReference>